<proteinExistence type="predicted"/>
<sequence>MFGRLELAVVIDVTRSPRTTEFTMTRRPERESSLSLTRRDWLFSAAVSSGVLLQANDRVWADEEGVSETPHFWYRLAPEGPYIDSQRDNKAFGFGQGKVYLSEDNGQTWSHDAIFRDADKITFSCILGNGNILFATRTRLFLSTDNLSSYKEVVVEDTDGSDYRTHQPIDPENPGWYFHPLDGVHTWDVNGSEMLVWGNYCNVLGGAVPINIYYSTDQGETVKIAYSFGQSPTFQQPGAGPDDQLGNPDNPVVCRHIHCVAYNPAENAFYACTGDHDRTDADGNNHQECHWLRGTYDANNDSWEWTVLVSVNSNSRYKSGGINFVDGQLYWAADANGKNGTMPHDRGIFRCAPADLADPTKHELLFNPHYESANMIIEDDVILSAHYAPASPYATGIIYSPDLGKSWAQYDLKEFGQRSAIRFHPKNGDGWFRVDLRKGWIERGEVLFIKPKPKRQRPTEP</sequence>
<protein>
    <submittedName>
        <fullName evidence="1">Uncharacterized protein</fullName>
    </submittedName>
</protein>
<dbReference type="Gene3D" id="2.130.10.10">
    <property type="entry name" value="YVTN repeat-like/Quinoprotein amine dehydrogenase"/>
    <property type="match status" value="1"/>
</dbReference>
<dbReference type="EMBL" id="AFAR01000165">
    <property type="protein sequence ID" value="EGF27061.1"/>
    <property type="molecule type" value="Genomic_DNA"/>
</dbReference>
<accession>F2ATD5</accession>
<dbReference type="InterPro" id="IPR036278">
    <property type="entry name" value="Sialidase_sf"/>
</dbReference>
<dbReference type="InterPro" id="IPR015943">
    <property type="entry name" value="WD40/YVTN_repeat-like_dom_sf"/>
</dbReference>
<dbReference type="Proteomes" id="UP000006222">
    <property type="component" value="Unassembled WGS sequence"/>
</dbReference>
<evidence type="ECO:0000313" key="1">
    <source>
        <dbReference type="EMBL" id="EGF27061.1"/>
    </source>
</evidence>
<dbReference type="SUPFAM" id="SSF50939">
    <property type="entry name" value="Sialidases"/>
    <property type="match status" value="1"/>
</dbReference>
<gene>
    <name evidence="1" type="ORF">RBWH47_04119</name>
</gene>
<dbReference type="CDD" id="cd15482">
    <property type="entry name" value="Sialidase_non-viral"/>
    <property type="match status" value="1"/>
</dbReference>
<reference evidence="1 2" key="1">
    <citation type="journal article" date="2013" name="Mar. Genomics">
        <title>Expression of sulfatases in Rhodopirellula baltica and the diversity of sulfatases in the genus Rhodopirellula.</title>
        <authorList>
            <person name="Wegner C.E."/>
            <person name="Richter-Heitmann T."/>
            <person name="Klindworth A."/>
            <person name="Klockow C."/>
            <person name="Richter M."/>
            <person name="Achstetter T."/>
            <person name="Glockner F.O."/>
            <person name="Harder J."/>
        </authorList>
    </citation>
    <scope>NUCLEOTIDE SEQUENCE [LARGE SCALE GENOMIC DNA]</scope>
    <source>
        <strain evidence="1 2">WH47</strain>
    </source>
</reference>
<evidence type="ECO:0000313" key="2">
    <source>
        <dbReference type="Proteomes" id="UP000006222"/>
    </source>
</evidence>
<name>F2ATD5_RHOBT</name>
<dbReference type="PATRIC" id="fig|991778.3.peg.3164"/>
<comment type="caution">
    <text evidence="1">The sequence shown here is derived from an EMBL/GenBank/DDBJ whole genome shotgun (WGS) entry which is preliminary data.</text>
</comment>
<dbReference type="AlphaFoldDB" id="F2ATD5"/>
<organism evidence="1 2">
    <name type="scientific">Rhodopirellula baltica WH47</name>
    <dbReference type="NCBI Taxonomy" id="991778"/>
    <lineage>
        <taxon>Bacteria</taxon>
        <taxon>Pseudomonadati</taxon>
        <taxon>Planctomycetota</taxon>
        <taxon>Planctomycetia</taxon>
        <taxon>Pirellulales</taxon>
        <taxon>Pirellulaceae</taxon>
        <taxon>Rhodopirellula</taxon>
    </lineage>
</organism>